<dbReference type="Proteomes" id="UP000239089">
    <property type="component" value="Unassembled WGS sequence"/>
</dbReference>
<dbReference type="AlphaFoldDB" id="A0A2S6MY22"/>
<dbReference type="EMBL" id="NHSJ01000126">
    <property type="protein sequence ID" value="PPQ27239.1"/>
    <property type="molecule type" value="Genomic_DNA"/>
</dbReference>
<comment type="caution">
    <text evidence="1">The sequence shown here is derived from an EMBL/GenBank/DDBJ whole genome shotgun (WGS) entry which is preliminary data.</text>
</comment>
<dbReference type="OrthoDB" id="9815600at2"/>
<proteinExistence type="predicted"/>
<dbReference type="InterPro" id="IPR007060">
    <property type="entry name" value="FtsL/DivIC"/>
</dbReference>
<gene>
    <name evidence="1" type="ORF">CCR94_20635</name>
</gene>
<accession>A0A2S6MY22</accession>
<evidence type="ECO:0008006" key="3">
    <source>
        <dbReference type="Google" id="ProtNLM"/>
    </source>
</evidence>
<reference evidence="1 2" key="1">
    <citation type="journal article" date="2018" name="Arch. Microbiol.">
        <title>New insights into the metabolic potential of the phototrophic purple bacterium Rhodopila globiformis DSM 161(T) from its draft genome sequence and evidence for a vanadium-dependent nitrogenase.</title>
        <authorList>
            <person name="Imhoff J.F."/>
            <person name="Rahn T."/>
            <person name="Kunzel S."/>
            <person name="Neulinger S.C."/>
        </authorList>
    </citation>
    <scope>NUCLEOTIDE SEQUENCE [LARGE SCALE GENOMIC DNA]</scope>
    <source>
        <strain evidence="1 2">DSM 16996</strain>
    </source>
</reference>
<organism evidence="1 2">
    <name type="scientific">Rhodoblastus sphagnicola</name>
    <dbReference type="NCBI Taxonomy" id="333368"/>
    <lineage>
        <taxon>Bacteria</taxon>
        <taxon>Pseudomonadati</taxon>
        <taxon>Pseudomonadota</taxon>
        <taxon>Alphaproteobacteria</taxon>
        <taxon>Hyphomicrobiales</taxon>
        <taxon>Rhodoblastaceae</taxon>
        <taxon>Rhodoblastus</taxon>
    </lineage>
</organism>
<sequence>MVVRTRLAAILIPLAFYVFSGVVGSYFVYHAAHGQRGLEADAATRKEMAEIESRLKAVRAEEDYWRNRIALLRGPEIDRDLLDEQARTLLDHVGKSDLMIFLPTVSAETTGATTRR</sequence>
<name>A0A2S6MY22_9HYPH</name>
<dbReference type="RefSeq" id="WP_104509796.1">
    <property type="nucleotide sequence ID" value="NZ_JACIGC010000005.1"/>
</dbReference>
<evidence type="ECO:0000313" key="1">
    <source>
        <dbReference type="EMBL" id="PPQ27239.1"/>
    </source>
</evidence>
<evidence type="ECO:0000313" key="2">
    <source>
        <dbReference type="Proteomes" id="UP000239089"/>
    </source>
</evidence>
<dbReference type="Pfam" id="PF04977">
    <property type="entry name" value="DivIC"/>
    <property type="match status" value="1"/>
</dbReference>
<keyword evidence="2" id="KW-1185">Reference proteome</keyword>
<protein>
    <recommendedName>
        <fullName evidence="3">Septation inhibitor protein</fullName>
    </recommendedName>
</protein>